<dbReference type="InterPro" id="IPR036165">
    <property type="entry name" value="YefM-like_sf"/>
</dbReference>
<comment type="caution">
    <text evidence="2">The sequence shown here is derived from an EMBL/GenBank/DDBJ whole genome shotgun (WGS) entry which is preliminary data.</text>
</comment>
<evidence type="ECO:0000313" key="3">
    <source>
        <dbReference type="Proteomes" id="UP000070258"/>
    </source>
</evidence>
<dbReference type="EMBL" id="LSRF01000009">
    <property type="protein sequence ID" value="KXP13908.1"/>
    <property type="molecule type" value="Genomic_DNA"/>
</dbReference>
<dbReference type="AlphaFoldDB" id="A0A138ATY8"/>
<dbReference type="Proteomes" id="UP000070258">
    <property type="component" value="Unassembled WGS sequence"/>
</dbReference>
<dbReference type="STRING" id="239498.AXK60_22655"/>
<dbReference type="SUPFAM" id="SSF143120">
    <property type="entry name" value="YefM-like"/>
    <property type="match status" value="1"/>
</dbReference>
<evidence type="ECO:0000256" key="1">
    <source>
        <dbReference type="ARBA" id="ARBA00009981"/>
    </source>
</evidence>
<comment type="similarity">
    <text evidence="1">Belongs to the phD/YefM antitoxin family.</text>
</comment>
<reference evidence="3" key="1">
    <citation type="submission" date="2016-02" db="EMBL/GenBank/DDBJ databases">
        <authorList>
            <person name="Wen L."/>
            <person name="He K."/>
            <person name="Yang H."/>
        </authorList>
    </citation>
    <scope>NUCLEOTIDE SEQUENCE [LARGE SCALE GENOMIC DNA]</scope>
    <source>
        <strain evidence="3">JCM 15929</strain>
    </source>
</reference>
<evidence type="ECO:0008006" key="4">
    <source>
        <dbReference type="Google" id="ProtNLM"/>
    </source>
</evidence>
<organism evidence="2 3">
    <name type="scientific">Tsukamurella pseudospumae</name>
    <dbReference type="NCBI Taxonomy" id="239498"/>
    <lineage>
        <taxon>Bacteria</taxon>
        <taxon>Bacillati</taxon>
        <taxon>Actinomycetota</taxon>
        <taxon>Actinomycetes</taxon>
        <taxon>Mycobacteriales</taxon>
        <taxon>Tsukamurellaceae</taxon>
        <taxon>Tsukamurella</taxon>
    </lineage>
</organism>
<evidence type="ECO:0000313" key="2">
    <source>
        <dbReference type="EMBL" id="KXP13908.1"/>
    </source>
</evidence>
<proteinExistence type="inferred from homology"/>
<accession>A0A138ATY8</accession>
<name>A0A138ATY8_9ACTN</name>
<sequence>MHLARAKLTYLVEQARSAPILLTRNGKPIVALVHPEVVENAESVHRSERSAVRANLLAALAILDAEK</sequence>
<gene>
    <name evidence="2" type="ORF">AXK60_22655</name>
</gene>
<protein>
    <recommendedName>
        <fullName evidence="4">Antitoxin</fullName>
    </recommendedName>
</protein>